<evidence type="ECO:0000313" key="1">
    <source>
        <dbReference type="EMBL" id="KAJ3483427.1"/>
    </source>
</evidence>
<dbReference type="EMBL" id="JANAKD010001100">
    <property type="protein sequence ID" value="KAJ3483427.1"/>
    <property type="molecule type" value="Genomic_DNA"/>
</dbReference>
<reference evidence="1" key="1">
    <citation type="submission" date="2022-07" db="EMBL/GenBank/DDBJ databases">
        <title>Genome Sequence of Lecanicillium saksenae.</title>
        <authorList>
            <person name="Buettner E."/>
        </authorList>
    </citation>
    <scope>NUCLEOTIDE SEQUENCE</scope>
    <source>
        <strain evidence="1">VT-O1</strain>
    </source>
</reference>
<evidence type="ECO:0000313" key="2">
    <source>
        <dbReference type="Proteomes" id="UP001148737"/>
    </source>
</evidence>
<dbReference type="Proteomes" id="UP001148737">
    <property type="component" value="Unassembled WGS sequence"/>
</dbReference>
<accession>A0ACC1QNF4</accession>
<proteinExistence type="predicted"/>
<sequence>MAPPQQPNKNEYPDPAAFFEQMMAGFDPTRSGVTGRGVDHNGSDNTTYPTFWPGFPFGRPPHPPAPPGPPGSDHPRPPSPPSPPSGPEPPHPPHPCPMLHKATEDLIALLLAAC</sequence>
<keyword evidence="2" id="KW-1185">Reference proteome</keyword>
<organism evidence="1 2">
    <name type="scientific">Lecanicillium saksenae</name>
    <dbReference type="NCBI Taxonomy" id="468837"/>
    <lineage>
        <taxon>Eukaryota</taxon>
        <taxon>Fungi</taxon>
        <taxon>Dikarya</taxon>
        <taxon>Ascomycota</taxon>
        <taxon>Pezizomycotina</taxon>
        <taxon>Sordariomycetes</taxon>
        <taxon>Hypocreomycetidae</taxon>
        <taxon>Hypocreales</taxon>
        <taxon>Cordycipitaceae</taxon>
        <taxon>Lecanicillium</taxon>
    </lineage>
</organism>
<comment type="caution">
    <text evidence="1">The sequence shown here is derived from an EMBL/GenBank/DDBJ whole genome shotgun (WGS) entry which is preliminary data.</text>
</comment>
<protein>
    <submittedName>
        <fullName evidence="1">Uncharacterized protein</fullName>
    </submittedName>
</protein>
<name>A0ACC1QNF4_9HYPO</name>
<gene>
    <name evidence="1" type="ORF">NLG97_g7311</name>
</gene>